<reference evidence="2 3" key="1">
    <citation type="submission" date="2019-07" db="EMBL/GenBank/DDBJ databases">
        <title>Whole genome shotgun sequence of Cellulomonas hominis NBRC 16055.</title>
        <authorList>
            <person name="Hosoyama A."/>
            <person name="Uohara A."/>
            <person name="Ohji S."/>
            <person name="Ichikawa N."/>
        </authorList>
    </citation>
    <scope>NUCLEOTIDE SEQUENCE [LARGE SCALE GENOMIC DNA]</scope>
    <source>
        <strain evidence="2 3">NBRC 16055</strain>
    </source>
</reference>
<protein>
    <submittedName>
        <fullName evidence="2">Uncharacterized protein</fullName>
    </submittedName>
</protein>
<feature type="compositionally biased region" description="Basic and acidic residues" evidence="1">
    <location>
        <begin position="82"/>
        <end position="96"/>
    </location>
</feature>
<organism evidence="2 3">
    <name type="scientific">Cellulomonas hominis</name>
    <dbReference type="NCBI Taxonomy" id="156981"/>
    <lineage>
        <taxon>Bacteria</taxon>
        <taxon>Bacillati</taxon>
        <taxon>Actinomycetota</taxon>
        <taxon>Actinomycetes</taxon>
        <taxon>Micrococcales</taxon>
        <taxon>Cellulomonadaceae</taxon>
        <taxon>Cellulomonas</taxon>
    </lineage>
</organism>
<feature type="compositionally biased region" description="Basic residues" evidence="1">
    <location>
        <begin position="1"/>
        <end position="14"/>
    </location>
</feature>
<accession>A0A511FI18</accession>
<dbReference type="Proteomes" id="UP000321723">
    <property type="component" value="Unassembled WGS sequence"/>
</dbReference>
<name>A0A511FI18_9CELL</name>
<dbReference type="EMBL" id="BJVQ01000066">
    <property type="protein sequence ID" value="GEL48204.1"/>
    <property type="molecule type" value="Genomic_DNA"/>
</dbReference>
<evidence type="ECO:0000313" key="3">
    <source>
        <dbReference type="Proteomes" id="UP000321723"/>
    </source>
</evidence>
<keyword evidence="3" id="KW-1185">Reference proteome</keyword>
<proteinExistence type="predicted"/>
<evidence type="ECO:0000256" key="1">
    <source>
        <dbReference type="SAM" id="MobiDB-lite"/>
    </source>
</evidence>
<comment type="caution">
    <text evidence="2">The sequence shown here is derived from an EMBL/GenBank/DDBJ whole genome shotgun (WGS) entry which is preliminary data.</text>
</comment>
<evidence type="ECO:0000313" key="2">
    <source>
        <dbReference type="EMBL" id="GEL48204.1"/>
    </source>
</evidence>
<sequence>MRHGRRFHVKRRHGGTATRRAPDRRGRPARRAKPRPPGATDQAAAARRNVERRICRSAQHAVTAAAVPRDLRDVPVNPAAGNDRDDGDRHVRDTARRGTARAPDLRPRRAAVGAAPLRRPPEAATNRQRVAAWPGQDGACST</sequence>
<feature type="region of interest" description="Disordered" evidence="1">
    <location>
        <begin position="1"/>
        <end position="142"/>
    </location>
</feature>
<dbReference type="AlphaFoldDB" id="A0A511FI18"/>
<gene>
    <name evidence="2" type="ORF">CHO01_33200</name>
</gene>